<evidence type="ECO:0000313" key="2">
    <source>
        <dbReference type="EMBL" id="KTD30500.1"/>
    </source>
</evidence>
<evidence type="ECO:0000313" key="3">
    <source>
        <dbReference type="Proteomes" id="UP000054908"/>
    </source>
</evidence>
<gene>
    <name evidence="2" type="ORF">Lmac_0581</name>
</gene>
<dbReference type="InterPro" id="IPR036513">
    <property type="entry name" value="STAS_dom_sf"/>
</dbReference>
<dbReference type="OrthoDB" id="5297990at2"/>
<comment type="caution">
    <text evidence="2">The sequence shown here is derived from an EMBL/GenBank/DDBJ whole genome shotgun (WGS) entry which is preliminary data.</text>
</comment>
<organism evidence="2 3">
    <name type="scientific">Legionella maceachernii</name>
    <dbReference type="NCBI Taxonomy" id="466"/>
    <lineage>
        <taxon>Bacteria</taxon>
        <taxon>Pseudomonadati</taxon>
        <taxon>Pseudomonadota</taxon>
        <taxon>Gammaproteobacteria</taxon>
        <taxon>Legionellales</taxon>
        <taxon>Legionellaceae</taxon>
        <taxon>Legionella</taxon>
    </lineage>
</organism>
<dbReference type="PROSITE" id="PS50801">
    <property type="entry name" value="STAS"/>
    <property type="match status" value="1"/>
</dbReference>
<dbReference type="EMBL" id="LNYL01000015">
    <property type="protein sequence ID" value="KTD30500.1"/>
    <property type="molecule type" value="Genomic_DNA"/>
</dbReference>
<evidence type="ECO:0000259" key="1">
    <source>
        <dbReference type="PROSITE" id="PS50801"/>
    </source>
</evidence>
<dbReference type="STRING" id="466.Lmac_0581"/>
<name>A0A0W0WDP7_9GAMM</name>
<dbReference type="Proteomes" id="UP000054908">
    <property type="component" value="Unassembled WGS sequence"/>
</dbReference>
<keyword evidence="3" id="KW-1185">Reference proteome</keyword>
<accession>A0A0W0WDP7</accession>
<dbReference type="SUPFAM" id="SSF52091">
    <property type="entry name" value="SpoIIaa-like"/>
    <property type="match status" value="1"/>
</dbReference>
<reference evidence="2 3" key="1">
    <citation type="submission" date="2015-11" db="EMBL/GenBank/DDBJ databases">
        <title>Genomic analysis of 38 Legionella species identifies large and diverse effector repertoires.</title>
        <authorList>
            <person name="Burstein D."/>
            <person name="Amaro F."/>
            <person name="Zusman T."/>
            <person name="Lifshitz Z."/>
            <person name="Cohen O."/>
            <person name="Gilbert J.A."/>
            <person name="Pupko T."/>
            <person name="Shuman H.A."/>
            <person name="Segal G."/>
        </authorList>
    </citation>
    <scope>NUCLEOTIDE SEQUENCE [LARGE SCALE GENOMIC DNA]</scope>
    <source>
        <strain evidence="2 3">PX-1-G2-E2</strain>
    </source>
</reference>
<dbReference type="PATRIC" id="fig|466.6.peg.622"/>
<dbReference type="InterPro" id="IPR058548">
    <property type="entry name" value="MlaB-like_STAS"/>
</dbReference>
<dbReference type="Gene3D" id="3.30.750.24">
    <property type="entry name" value="STAS domain"/>
    <property type="match status" value="1"/>
</dbReference>
<feature type="domain" description="STAS" evidence="1">
    <location>
        <begin position="11"/>
        <end position="96"/>
    </location>
</feature>
<protein>
    <submittedName>
        <fullName evidence="2">Putative anti-sigma-B factor antagonist (Anti-anti-sigma-B factor)</fullName>
    </submittedName>
</protein>
<proteinExistence type="predicted"/>
<dbReference type="InterPro" id="IPR002645">
    <property type="entry name" value="STAS_dom"/>
</dbReference>
<dbReference type="Pfam" id="PF13466">
    <property type="entry name" value="STAS_2"/>
    <property type="match status" value="1"/>
</dbReference>
<dbReference type="RefSeq" id="WP_078767437.1">
    <property type="nucleotide sequence ID" value="NZ_CAAAIB010000014.1"/>
</dbReference>
<sequence>MQAQSFKPSPEMTFATVQSDCQRLLKFCHENKEAVLHLDLSEVLHCDSAGLALLIEARRLCKEQNKVCKIDGMPKAIQALAEFCGVDGMLEVPLCK</sequence>
<dbReference type="CDD" id="cd07043">
    <property type="entry name" value="STAS_anti-anti-sigma_factors"/>
    <property type="match status" value="1"/>
</dbReference>
<dbReference type="AlphaFoldDB" id="A0A0W0WDP7"/>